<sequence>MPVYNGIEFIDDSVPSILEQTFKDWELLIGINGHPPGSAVYQKAKLYEKDARIRVLDLSTKGKSNTLNEMLTYCSYAWIALLDVDDVWLPLKLEKQLPLMSLYDVIGTHCHYFGERYGQPDIPTGDLRTHPFLQVNPIINSSCLVKKELCLWDSSVDGVEDYDLWLRLWRKKRFFYNLPDALVLHRIHSSSSFNAKGNHLDARDVVERYR</sequence>
<accession>A0A6C0HPK6</accession>
<feature type="domain" description="Glycosyltransferase 2-like" evidence="1">
    <location>
        <begin position="1"/>
        <end position="115"/>
    </location>
</feature>
<reference evidence="2" key="1">
    <citation type="journal article" date="2020" name="Nature">
        <title>Giant virus diversity and host interactions through global metagenomics.</title>
        <authorList>
            <person name="Schulz F."/>
            <person name="Roux S."/>
            <person name="Paez-Espino D."/>
            <person name="Jungbluth S."/>
            <person name="Walsh D.A."/>
            <person name="Denef V.J."/>
            <person name="McMahon K.D."/>
            <person name="Konstantinidis K.T."/>
            <person name="Eloe-Fadrosh E.A."/>
            <person name="Kyrpides N.C."/>
            <person name="Woyke T."/>
        </authorList>
    </citation>
    <scope>NUCLEOTIDE SEQUENCE</scope>
    <source>
        <strain evidence="2">GVMAG-M-3300023184-160</strain>
    </source>
</reference>
<protein>
    <recommendedName>
        <fullName evidence="1">Glycosyltransferase 2-like domain-containing protein</fullName>
    </recommendedName>
</protein>
<dbReference type="Gene3D" id="3.90.550.10">
    <property type="entry name" value="Spore Coat Polysaccharide Biosynthesis Protein SpsA, Chain A"/>
    <property type="match status" value="1"/>
</dbReference>
<proteinExistence type="predicted"/>
<evidence type="ECO:0000313" key="2">
    <source>
        <dbReference type="EMBL" id="QHT82035.1"/>
    </source>
</evidence>
<organism evidence="2">
    <name type="scientific">viral metagenome</name>
    <dbReference type="NCBI Taxonomy" id="1070528"/>
    <lineage>
        <taxon>unclassified sequences</taxon>
        <taxon>metagenomes</taxon>
        <taxon>organismal metagenomes</taxon>
    </lineage>
</organism>
<dbReference type="SUPFAM" id="SSF53448">
    <property type="entry name" value="Nucleotide-diphospho-sugar transferases"/>
    <property type="match status" value="1"/>
</dbReference>
<dbReference type="InterPro" id="IPR001173">
    <property type="entry name" value="Glyco_trans_2-like"/>
</dbReference>
<dbReference type="Pfam" id="PF00535">
    <property type="entry name" value="Glycos_transf_2"/>
    <property type="match status" value="1"/>
</dbReference>
<dbReference type="InterPro" id="IPR029044">
    <property type="entry name" value="Nucleotide-diphossugar_trans"/>
</dbReference>
<evidence type="ECO:0000259" key="1">
    <source>
        <dbReference type="Pfam" id="PF00535"/>
    </source>
</evidence>
<dbReference type="InterPro" id="IPR050834">
    <property type="entry name" value="Glycosyltransf_2"/>
</dbReference>
<dbReference type="AlphaFoldDB" id="A0A6C0HPK6"/>
<name>A0A6C0HPK6_9ZZZZ</name>
<dbReference type="PANTHER" id="PTHR43685">
    <property type="entry name" value="GLYCOSYLTRANSFERASE"/>
    <property type="match status" value="1"/>
</dbReference>
<dbReference type="PANTHER" id="PTHR43685:SF2">
    <property type="entry name" value="GLYCOSYLTRANSFERASE 2-LIKE DOMAIN-CONTAINING PROTEIN"/>
    <property type="match status" value="1"/>
</dbReference>
<dbReference type="EMBL" id="MN739994">
    <property type="protein sequence ID" value="QHT82035.1"/>
    <property type="molecule type" value="Genomic_DNA"/>
</dbReference>